<protein>
    <submittedName>
        <fullName evidence="2">Uncharacterized protein</fullName>
    </submittedName>
</protein>
<sequence length="128" mass="14745">MKFVYHSCSGVPSFRSNNLTFQPSSNLEKSVLNHLNQEKEGESERQPLNDKNKADPGNLGESLNPVYQSCKRRQLSRNSEVFWMRHWRPAFGQYWAAVNCWVQTIDQSDPGLMANRRADQNLRQSCVG</sequence>
<reference evidence="2 3" key="1">
    <citation type="journal article" date="2018" name="Biotechnol. Adv.">
        <title>Improved genomic resources and new bioinformatic workflow for the carcinogenic parasite Clonorchis sinensis: Biotechnological implications.</title>
        <authorList>
            <person name="Wang D."/>
            <person name="Korhonen P.K."/>
            <person name="Gasser R.B."/>
            <person name="Young N.D."/>
        </authorList>
    </citation>
    <scope>NUCLEOTIDE SEQUENCE [LARGE SCALE GENOMIC DNA]</scope>
    <source>
        <strain evidence="2">Cs-k2</strain>
    </source>
</reference>
<feature type="compositionally biased region" description="Basic and acidic residues" evidence="1">
    <location>
        <begin position="36"/>
        <end position="54"/>
    </location>
</feature>
<organism evidence="2 3">
    <name type="scientific">Clonorchis sinensis</name>
    <name type="common">Chinese liver fluke</name>
    <dbReference type="NCBI Taxonomy" id="79923"/>
    <lineage>
        <taxon>Eukaryota</taxon>
        <taxon>Metazoa</taxon>
        <taxon>Spiralia</taxon>
        <taxon>Lophotrochozoa</taxon>
        <taxon>Platyhelminthes</taxon>
        <taxon>Trematoda</taxon>
        <taxon>Digenea</taxon>
        <taxon>Opisthorchiida</taxon>
        <taxon>Opisthorchiata</taxon>
        <taxon>Opisthorchiidae</taxon>
        <taxon>Clonorchis</taxon>
    </lineage>
</organism>
<dbReference type="Proteomes" id="UP000286415">
    <property type="component" value="Unassembled WGS sequence"/>
</dbReference>
<dbReference type="InParanoid" id="A0A419PY12"/>
<accession>A0A419PY12</accession>
<name>A0A419PY12_CLOSI</name>
<comment type="caution">
    <text evidence="2">The sequence shown here is derived from an EMBL/GenBank/DDBJ whole genome shotgun (WGS) entry which is preliminary data.</text>
</comment>
<dbReference type="AlphaFoldDB" id="A0A419PY12"/>
<keyword evidence="3" id="KW-1185">Reference proteome</keyword>
<proteinExistence type="predicted"/>
<evidence type="ECO:0000256" key="1">
    <source>
        <dbReference type="SAM" id="MobiDB-lite"/>
    </source>
</evidence>
<feature type="region of interest" description="Disordered" evidence="1">
    <location>
        <begin position="35"/>
        <end position="64"/>
    </location>
</feature>
<evidence type="ECO:0000313" key="3">
    <source>
        <dbReference type="Proteomes" id="UP000286415"/>
    </source>
</evidence>
<dbReference type="EMBL" id="NIRI02000035">
    <property type="protein sequence ID" value="KAG5452651.1"/>
    <property type="molecule type" value="Genomic_DNA"/>
</dbReference>
<reference evidence="2 3" key="2">
    <citation type="journal article" date="2021" name="Genomics">
        <title>High-quality reference genome for Clonorchis sinensis.</title>
        <authorList>
            <person name="Young N.D."/>
            <person name="Stroehlein A.J."/>
            <person name="Kinkar L."/>
            <person name="Wang T."/>
            <person name="Sohn W.M."/>
            <person name="Chang B.C.H."/>
            <person name="Kaur P."/>
            <person name="Weisz D."/>
            <person name="Dudchenko O."/>
            <person name="Aiden E.L."/>
            <person name="Korhonen P.K."/>
            <person name="Gasser R.B."/>
        </authorList>
    </citation>
    <scope>NUCLEOTIDE SEQUENCE [LARGE SCALE GENOMIC DNA]</scope>
    <source>
        <strain evidence="2">Cs-k2</strain>
    </source>
</reference>
<evidence type="ECO:0000313" key="2">
    <source>
        <dbReference type="EMBL" id="KAG5452651.1"/>
    </source>
</evidence>
<gene>
    <name evidence="2" type="ORF">CSKR_112447</name>
</gene>